<reference evidence="2" key="4">
    <citation type="submission" date="2020-10" db="EMBL/GenBank/DDBJ databases">
        <authorList>
            <person name="Bassil N.M."/>
            <person name="Lloyd J.R."/>
        </authorList>
    </citation>
    <scope>NUCLEOTIDE SEQUENCE</scope>
    <source>
        <strain evidence="2">NB2006</strain>
    </source>
</reference>
<evidence type="ECO:0000313" key="1">
    <source>
        <dbReference type="EMBL" id="OIJ21150.1"/>
    </source>
</evidence>
<dbReference type="EMBL" id="LQXD01000057">
    <property type="protein sequence ID" value="OIJ21150.1"/>
    <property type="molecule type" value="Genomic_DNA"/>
</dbReference>
<dbReference type="EMBL" id="CP063356">
    <property type="protein sequence ID" value="QOY34594.1"/>
    <property type="molecule type" value="Genomic_DNA"/>
</dbReference>
<proteinExistence type="predicted"/>
<organism evidence="1 3">
    <name type="scientific">Anaerobacillus isosaccharinicus</name>
    <dbReference type="NCBI Taxonomy" id="1532552"/>
    <lineage>
        <taxon>Bacteria</taxon>
        <taxon>Bacillati</taxon>
        <taxon>Bacillota</taxon>
        <taxon>Bacilli</taxon>
        <taxon>Bacillales</taxon>
        <taxon>Bacillaceae</taxon>
        <taxon>Anaerobacillus</taxon>
    </lineage>
</organism>
<reference evidence="2 3" key="3">
    <citation type="journal article" date="2019" name="Int. J. Syst. Evol. Microbiol.">
        <title>Anaerobacillus isosaccharinicus sp. nov., an alkaliphilic bacterium which degrades isosaccharinic acid.</title>
        <authorList>
            <person name="Bassil N.M."/>
            <person name="Lloyd J.R."/>
        </authorList>
    </citation>
    <scope>NUCLEOTIDE SEQUENCE [LARGE SCALE GENOMIC DNA]</scope>
    <source>
        <strain evidence="2 3">NB2006</strain>
    </source>
</reference>
<sequence>MVRIQLNKIIVDQIENSSGLLTGKNFPIKWRSEKKLTEGIGSIVGDQNQIIENESFIISSQKVKKTENQ</sequence>
<reference evidence="2 3" key="2">
    <citation type="journal article" date="2017" name="Genome Announc.">
        <title>Draft Genome Sequences of Four Alkaliphilic Bacteria Belonging to the Anaerobacillus Genus.</title>
        <authorList>
            <person name="Bassil N.M."/>
            <person name="Lloyd J.R."/>
        </authorList>
    </citation>
    <scope>NUCLEOTIDE SEQUENCE [LARGE SCALE GENOMIC DNA]</scope>
    <source>
        <strain evidence="2 3">NB2006</strain>
    </source>
</reference>
<reference evidence="1 3" key="1">
    <citation type="submission" date="2016-10" db="EMBL/GenBank/DDBJ databases">
        <title>Draft genome sequences of four alkaliphilic bacteria belonging to the Anaerobacillus genus.</title>
        <authorList>
            <person name="Bassil N.M."/>
            <person name="Lloyd J.R."/>
        </authorList>
    </citation>
    <scope>NUCLEOTIDE SEQUENCE [LARGE SCALE GENOMIC DNA]</scope>
    <source>
        <strain evidence="1 3">NB2006</strain>
    </source>
</reference>
<dbReference type="OrthoDB" id="2666601at2"/>
<evidence type="ECO:0000313" key="2">
    <source>
        <dbReference type="EMBL" id="QOY34594.1"/>
    </source>
</evidence>
<keyword evidence="3" id="KW-1185">Reference proteome</keyword>
<dbReference type="KEGG" id="aia:AWH56_017945"/>
<protein>
    <submittedName>
        <fullName evidence="1">Uncharacterized protein</fullName>
    </submittedName>
</protein>
<name>A0A1S2M9E0_9BACI</name>
<gene>
    <name evidence="2" type="ORF">AWH56_017945</name>
    <name evidence="1" type="ORF">AWH56_06400</name>
</gene>
<evidence type="ECO:0000313" key="3">
    <source>
        <dbReference type="Proteomes" id="UP000180175"/>
    </source>
</evidence>
<dbReference type="AlphaFoldDB" id="A0A1S2M9E0"/>
<dbReference type="RefSeq" id="WP_071316331.1">
    <property type="nucleotide sequence ID" value="NZ_CP063356.2"/>
</dbReference>
<dbReference type="Proteomes" id="UP000180175">
    <property type="component" value="Chromosome"/>
</dbReference>
<accession>A0A1S2M9E0</accession>